<dbReference type="AlphaFoldDB" id="A0A8T1WIN2"/>
<protein>
    <submittedName>
        <fullName evidence="2">Uncharacterized protein</fullName>
    </submittedName>
</protein>
<evidence type="ECO:0000313" key="2">
    <source>
        <dbReference type="EMBL" id="KAG7392388.1"/>
    </source>
</evidence>
<name>A0A8T1WIN2_9STRA</name>
<feature type="region of interest" description="Disordered" evidence="1">
    <location>
        <begin position="285"/>
        <end position="313"/>
    </location>
</feature>
<feature type="compositionally biased region" description="Basic and acidic residues" evidence="1">
    <location>
        <begin position="624"/>
        <end position="640"/>
    </location>
</feature>
<feature type="compositionally biased region" description="Low complexity" evidence="1">
    <location>
        <begin position="658"/>
        <end position="676"/>
    </location>
</feature>
<proteinExistence type="predicted"/>
<dbReference type="EMBL" id="JAGDFM010000011">
    <property type="protein sequence ID" value="KAG7392388.1"/>
    <property type="molecule type" value="Genomic_DNA"/>
</dbReference>
<dbReference type="Proteomes" id="UP000694044">
    <property type="component" value="Unassembled WGS sequence"/>
</dbReference>
<organism evidence="2 3">
    <name type="scientific">Phytophthora pseudosyringae</name>
    <dbReference type="NCBI Taxonomy" id="221518"/>
    <lineage>
        <taxon>Eukaryota</taxon>
        <taxon>Sar</taxon>
        <taxon>Stramenopiles</taxon>
        <taxon>Oomycota</taxon>
        <taxon>Peronosporomycetes</taxon>
        <taxon>Peronosporales</taxon>
        <taxon>Peronosporaceae</taxon>
        <taxon>Phytophthora</taxon>
    </lineage>
</organism>
<gene>
    <name evidence="2" type="ORF">PHYPSEUDO_000796</name>
</gene>
<feature type="compositionally biased region" description="Pro residues" evidence="1">
    <location>
        <begin position="467"/>
        <end position="477"/>
    </location>
</feature>
<feature type="compositionally biased region" description="Basic residues" evidence="1">
    <location>
        <begin position="486"/>
        <end position="500"/>
    </location>
</feature>
<accession>A0A8T1WIN2</accession>
<evidence type="ECO:0000313" key="3">
    <source>
        <dbReference type="Proteomes" id="UP000694044"/>
    </source>
</evidence>
<feature type="region of interest" description="Disordered" evidence="1">
    <location>
        <begin position="80"/>
        <end position="102"/>
    </location>
</feature>
<sequence length="720" mass="76521">MSADGGDDEFGSYDVPGLYLGSNAPLDEVHVLSIHLVAKATVDAVVREAVEDLTRAVAGATQWLAGAVRGEMISQAVADAESRENNLSDVKEEREQPSPTEPFEAVETLQRQETLQSLTRVSSAAIHAVAKATVDAATDEALKEVVQAVERATEWFSQAVENELVAESVDPDEGVAFHDATEWITQAARSELIAHAVVDATPSETPPASHVEQSIIETPEVATALDAPRLSSLVTTGVRELAEVTAEAAVSKALENVARASGEASQWLTHAVSEELLAEAVVDAPPEDEPHADGTDINCTGSTDSEEPQQPSPLAEVETYTTSVYVPALRIPNAVPRSPERAAECHELAVPFVNGVLSSALHHAIPASSPEPQEYADDAYEDYTPINSPTSEDNSPLPSTRSPEQDTPQDVPPAILSGRATPPDTTPTPRRKSPITSKRGLGTPSSAPPAMPSSRVGAETSTEEVSEPPPSTLPPLVLPEVQLTGRTKHRHLKTPQKTPRHSSSGSNVDDEEEAFTMDTSCSSTSRPNEPTSRASVAVELELTPMSSARAAALIYAQQPPSSSRHHRQHHHHKPKKLRDSASQTSPPPSPSLTSLPRQPLVGAREGSNVCELPKTQTSHSKHSPRGDRTSPENGVEKKAEGSNNSLLAPLSKTPAMPPSADSSTTKSSSPSRSLTSHGLGHRQKGGSGSSPSKRSGYCQRCVFEGRSCKINDCLKHQVLK</sequence>
<feature type="region of interest" description="Disordered" evidence="1">
    <location>
        <begin position="381"/>
        <end position="696"/>
    </location>
</feature>
<keyword evidence="3" id="KW-1185">Reference proteome</keyword>
<feature type="compositionally biased region" description="Basic and acidic residues" evidence="1">
    <location>
        <begin position="80"/>
        <end position="96"/>
    </location>
</feature>
<feature type="compositionally biased region" description="Polar residues" evidence="1">
    <location>
        <begin position="517"/>
        <end position="534"/>
    </location>
</feature>
<feature type="compositionally biased region" description="Basic residues" evidence="1">
    <location>
        <begin position="563"/>
        <end position="576"/>
    </location>
</feature>
<evidence type="ECO:0000256" key="1">
    <source>
        <dbReference type="SAM" id="MobiDB-lite"/>
    </source>
</evidence>
<comment type="caution">
    <text evidence="2">The sequence shown here is derived from an EMBL/GenBank/DDBJ whole genome shotgun (WGS) entry which is preliminary data.</text>
</comment>
<feature type="compositionally biased region" description="Polar residues" evidence="1">
    <location>
        <begin position="385"/>
        <end position="408"/>
    </location>
</feature>
<reference evidence="2" key="1">
    <citation type="submission" date="2021-02" db="EMBL/GenBank/DDBJ databases">
        <authorList>
            <person name="Palmer J.M."/>
        </authorList>
    </citation>
    <scope>NUCLEOTIDE SEQUENCE</scope>
    <source>
        <strain evidence="2">SCRP734</strain>
    </source>
</reference>
<dbReference type="OrthoDB" id="129708at2759"/>